<comment type="caution">
    <text evidence="2">The sequence shown here is derived from an EMBL/GenBank/DDBJ whole genome shotgun (WGS) entry which is preliminary data.</text>
</comment>
<gene>
    <name evidence="2" type="ORF">LCGC14_2338520</name>
</gene>
<evidence type="ECO:0000256" key="1">
    <source>
        <dbReference type="SAM" id="MobiDB-lite"/>
    </source>
</evidence>
<name>A0A0F9F7P9_9ZZZZ</name>
<proteinExistence type="predicted"/>
<evidence type="ECO:0000313" key="2">
    <source>
        <dbReference type="EMBL" id="KKL47142.1"/>
    </source>
</evidence>
<dbReference type="AlphaFoldDB" id="A0A0F9F7P9"/>
<protein>
    <submittedName>
        <fullName evidence="2">Uncharacterized protein</fullName>
    </submittedName>
</protein>
<organism evidence="2">
    <name type="scientific">marine sediment metagenome</name>
    <dbReference type="NCBI Taxonomy" id="412755"/>
    <lineage>
        <taxon>unclassified sequences</taxon>
        <taxon>metagenomes</taxon>
        <taxon>ecological metagenomes</taxon>
    </lineage>
</organism>
<accession>A0A0F9F7P9</accession>
<reference evidence="2" key="1">
    <citation type="journal article" date="2015" name="Nature">
        <title>Complex archaea that bridge the gap between prokaryotes and eukaryotes.</title>
        <authorList>
            <person name="Spang A."/>
            <person name="Saw J.H."/>
            <person name="Jorgensen S.L."/>
            <person name="Zaremba-Niedzwiedzka K."/>
            <person name="Martijn J."/>
            <person name="Lind A.E."/>
            <person name="van Eijk R."/>
            <person name="Schleper C."/>
            <person name="Guy L."/>
            <person name="Ettema T.J."/>
        </authorList>
    </citation>
    <scope>NUCLEOTIDE SEQUENCE</scope>
</reference>
<feature type="region of interest" description="Disordered" evidence="1">
    <location>
        <begin position="24"/>
        <end position="46"/>
    </location>
</feature>
<dbReference type="EMBL" id="LAZR01033776">
    <property type="protein sequence ID" value="KKL47142.1"/>
    <property type="molecule type" value="Genomic_DNA"/>
</dbReference>
<sequence>MTKQRTETIPPNQLAKEVVAAIAENTPPQDNVQHHPQPAAAAKKSTHQDYVVTVTISHPSTSFTVRASFHLIDPRLCTDPDAFNTPALARLTRFIEQNISI</sequence>